<keyword evidence="2" id="KW-1185">Reference proteome</keyword>
<dbReference type="EMBL" id="JBGBPQ010000009">
    <property type="protein sequence ID" value="KAL1519784.1"/>
    <property type="molecule type" value="Genomic_DNA"/>
</dbReference>
<dbReference type="Proteomes" id="UP001515480">
    <property type="component" value="Unassembled WGS sequence"/>
</dbReference>
<gene>
    <name evidence="1" type="ORF">AB1Y20_023291</name>
</gene>
<comment type="caution">
    <text evidence="1">The sequence shown here is derived from an EMBL/GenBank/DDBJ whole genome shotgun (WGS) entry which is preliminary data.</text>
</comment>
<dbReference type="AlphaFoldDB" id="A0AB34JDE3"/>
<proteinExistence type="predicted"/>
<organism evidence="1 2">
    <name type="scientific">Prymnesium parvum</name>
    <name type="common">Toxic golden alga</name>
    <dbReference type="NCBI Taxonomy" id="97485"/>
    <lineage>
        <taxon>Eukaryota</taxon>
        <taxon>Haptista</taxon>
        <taxon>Haptophyta</taxon>
        <taxon>Prymnesiophyceae</taxon>
        <taxon>Prymnesiales</taxon>
        <taxon>Prymnesiaceae</taxon>
        <taxon>Prymnesium</taxon>
    </lineage>
</organism>
<accession>A0AB34JDE3</accession>
<evidence type="ECO:0000313" key="2">
    <source>
        <dbReference type="Proteomes" id="UP001515480"/>
    </source>
</evidence>
<sequence>MSDKDKDDILFSPFDATPGEKYRQWRQHLFSHAATKTDESGSSLADALTDSDMGGAAAAAPPLPGGAQRDKMERLRRARAKAGYALIYKHISDGDLRTILYNQHFQNGHGALQYLDAAYDTPITRSELREMDKLWTELSIARDVGVGSDSVSRFAKLLQRVNSQRPAANRHGNDELCEKLLEAIADSSRHFNEGAMREYNAPQGQRQFEYAGGHPLFPNQRNFAACAQYYDNLWRQAVKAKILSITAPLARADAAVDDALRVAHCGAAWPGRSGGV</sequence>
<protein>
    <submittedName>
        <fullName evidence="1">Uncharacterized protein</fullName>
    </submittedName>
</protein>
<reference evidence="1 2" key="1">
    <citation type="journal article" date="2024" name="Science">
        <title>Giant polyketide synthase enzymes in the biosynthesis of giant marine polyether toxins.</title>
        <authorList>
            <person name="Fallon T.R."/>
            <person name="Shende V.V."/>
            <person name="Wierzbicki I.H."/>
            <person name="Pendleton A.L."/>
            <person name="Watervoot N.F."/>
            <person name="Auber R.P."/>
            <person name="Gonzalez D.J."/>
            <person name="Wisecaver J.H."/>
            <person name="Moore B.S."/>
        </authorList>
    </citation>
    <scope>NUCLEOTIDE SEQUENCE [LARGE SCALE GENOMIC DNA]</scope>
    <source>
        <strain evidence="1 2">12B1</strain>
    </source>
</reference>
<name>A0AB34JDE3_PRYPA</name>
<evidence type="ECO:0000313" key="1">
    <source>
        <dbReference type="EMBL" id="KAL1519784.1"/>
    </source>
</evidence>